<dbReference type="AlphaFoldDB" id="A0A2K3MAP5"/>
<dbReference type="Proteomes" id="UP000236291">
    <property type="component" value="Unassembled WGS sequence"/>
</dbReference>
<reference evidence="1 2" key="1">
    <citation type="journal article" date="2014" name="Am. J. Bot.">
        <title>Genome assembly and annotation for red clover (Trifolium pratense; Fabaceae).</title>
        <authorList>
            <person name="Istvanek J."/>
            <person name="Jaros M."/>
            <person name="Krenek A."/>
            <person name="Repkova J."/>
        </authorList>
    </citation>
    <scope>NUCLEOTIDE SEQUENCE [LARGE SCALE GENOMIC DNA]</scope>
    <source>
        <strain evidence="2">cv. Tatra</strain>
        <tissue evidence="1">Young leaves</tissue>
    </source>
</reference>
<proteinExistence type="predicted"/>
<gene>
    <name evidence="1" type="ORF">L195_g043955</name>
</gene>
<reference evidence="1 2" key="2">
    <citation type="journal article" date="2017" name="Front. Plant Sci.">
        <title>Gene Classification and Mining of Molecular Markers Useful in Red Clover (Trifolium pratense) Breeding.</title>
        <authorList>
            <person name="Istvanek J."/>
            <person name="Dluhosova J."/>
            <person name="Dluhos P."/>
            <person name="Patkova L."/>
            <person name="Nedelnik J."/>
            <person name="Repkova J."/>
        </authorList>
    </citation>
    <scope>NUCLEOTIDE SEQUENCE [LARGE SCALE GENOMIC DNA]</scope>
    <source>
        <strain evidence="2">cv. Tatra</strain>
        <tissue evidence="1">Young leaves</tissue>
    </source>
</reference>
<organism evidence="1 2">
    <name type="scientific">Trifolium pratense</name>
    <name type="common">Red clover</name>
    <dbReference type="NCBI Taxonomy" id="57577"/>
    <lineage>
        <taxon>Eukaryota</taxon>
        <taxon>Viridiplantae</taxon>
        <taxon>Streptophyta</taxon>
        <taxon>Embryophyta</taxon>
        <taxon>Tracheophyta</taxon>
        <taxon>Spermatophyta</taxon>
        <taxon>Magnoliopsida</taxon>
        <taxon>eudicotyledons</taxon>
        <taxon>Gunneridae</taxon>
        <taxon>Pentapetalae</taxon>
        <taxon>rosids</taxon>
        <taxon>fabids</taxon>
        <taxon>Fabales</taxon>
        <taxon>Fabaceae</taxon>
        <taxon>Papilionoideae</taxon>
        <taxon>50 kb inversion clade</taxon>
        <taxon>NPAAA clade</taxon>
        <taxon>Hologalegina</taxon>
        <taxon>IRL clade</taxon>
        <taxon>Trifolieae</taxon>
        <taxon>Trifolium</taxon>
    </lineage>
</organism>
<protein>
    <submittedName>
        <fullName evidence="1">Uncharacterized protein</fullName>
    </submittedName>
</protein>
<comment type="caution">
    <text evidence="1">The sequence shown here is derived from an EMBL/GenBank/DDBJ whole genome shotgun (WGS) entry which is preliminary data.</text>
</comment>
<dbReference type="EMBL" id="ASHM01054954">
    <property type="protein sequence ID" value="PNX87857.1"/>
    <property type="molecule type" value="Genomic_DNA"/>
</dbReference>
<evidence type="ECO:0000313" key="1">
    <source>
        <dbReference type="EMBL" id="PNX87857.1"/>
    </source>
</evidence>
<sequence length="84" mass="10009">MWDFLTQSHKLRVQERIAANLEEHIAFEELDKGLEPLLEVEVSSKYKTNEEIVAHWLEVKINNYQAFVDLLSNELQFLEEDYLD</sequence>
<evidence type="ECO:0000313" key="2">
    <source>
        <dbReference type="Proteomes" id="UP000236291"/>
    </source>
</evidence>
<name>A0A2K3MAP5_TRIPR</name>
<accession>A0A2K3MAP5</accession>